<protein>
    <submittedName>
        <fullName evidence="1">Uncharacterized protein</fullName>
    </submittedName>
</protein>
<gene>
    <name evidence="1" type="ORF">CTRU02_209040</name>
</gene>
<accession>A0ACC3YY03</accession>
<keyword evidence="2" id="KW-1185">Reference proteome</keyword>
<reference evidence="1 2" key="1">
    <citation type="journal article" date="2020" name="Phytopathology">
        <title>Genome Sequence Resources of Colletotrichum truncatum, C. plurivorum, C. musicola, and C. sojae: Four Species Pathogenic to Soybean (Glycine max).</title>
        <authorList>
            <person name="Rogerio F."/>
            <person name="Boufleur T.R."/>
            <person name="Ciampi-Guillardi M."/>
            <person name="Sukno S.A."/>
            <person name="Thon M.R."/>
            <person name="Massola Junior N.S."/>
            <person name="Baroncelli R."/>
        </authorList>
    </citation>
    <scope>NUCLEOTIDE SEQUENCE [LARGE SCALE GENOMIC DNA]</scope>
    <source>
        <strain evidence="1 2">CMES1059</strain>
    </source>
</reference>
<proteinExistence type="predicted"/>
<dbReference type="Proteomes" id="UP000805649">
    <property type="component" value="Unassembled WGS sequence"/>
</dbReference>
<organism evidence="1 2">
    <name type="scientific">Colletotrichum truncatum</name>
    <name type="common">Anthracnose fungus</name>
    <name type="synonym">Colletotrichum capsici</name>
    <dbReference type="NCBI Taxonomy" id="5467"/>
    <lineage>
        <taxon>Eukaryota</taxon>
        <taxon>Fungi</taxon>
        <taxon>Dikarya</taxon>
        <taxon>Ascomycota</taxon>
        <taxon>Pezizomycotina</taxon>
        <taxon>Sordariomycetes</taxon>
        <taxon>Hypocreomycetidae</taxon>
        <taxon>Glomerellales</taxon>
        <taxon>Glomerellaceae</taxon>
        <taxon>Colletotrichum</taxon>
        <taxon>Colletotrichum truncatum species complex</taxon>
    </lineage>
</organism>
<evidence type="ECO:0000313" key="2">
    <source>
        <dbReference type="Proteomes" id="UP000805649"/>
    </source>
</evidence>
<name>A0ACC3YY03_COLTU</name>
<evidence type="ECO:0000313" key="1">
    <source>
        <dbReference type="EMBL" id="KAL0936824.1"/>
    </source>
</evidence>
<dbReference type="EMBL" id="VUJX02000005">
    <property type="protein sequence ID" value="KAL0936824.1"/>
    <property type="molecule type" value="Genomic_DNA"/>
</dbReference>
<sequence>MCWNNLIVPSDLGSSNESGFVTTISYSSLQSLQTTAKVASIQSNADEGEPEHLPYPATKLIIGQYWHCSRNPPFWGWLIVGTFYDQHNNPIWSTEIFAFQRDIRRESTESQPVPSSDFGPSSEEHFIETFSNSLNLAASTSNPTSRNTVYNNPYHHHPWASPFATPPPGHWTTEYDHRIVNHISSIRFLPLINMSNPLSGPDVDHRRPPWGPNTGMQLPRYGEAYMPHPGWTTAGNMYGGYGNVAYYPSPYYSYPPPSVPYPGSTAYAWPNMQVPPQGGYTTYPLQPGGQSYHAARTAQGLPALDPRNPAAHLSNSTGGTGCEPGYNYFFPAAHTKIHVFRTSTPPWQLPANARIQFSAFHVPVNTTLAEVLRGFGATNPSPKKNKCYEIVQAGNGKWYHGLCFAGDDKDMMKKTLADVGWDATRTGQPGGKPVVCIWLVKD</sequence>
<comment type="caution">
    <text evidence="1">The sequence shown here is derived from an EMBL/GenBank/DDBJ whole genome shotgun (WGS) entry which is preliminary data.</text>
</comment>